<organism evidence="2 3">
    <name type="scientific">Trypanosoma cruzi</name>
    <dbReference type="NCBI Taxonomy" id="5693"/>
    <lineage>
        <taxon>Eukaryota</taxon>
        <taxon>Discoba</taxon>
        <taxon>Euglenozoa</taxon>
        <taxon>Kinetoplastea</taxon>
        <taxon>Metakinetoplastina</taxon>
        <taxon>Trypanosomatida</taxon>
        <taxon>Trypanosomatidae</taxon>
        <taxon>Trypanosoma</taxon>
        <taxon>Schizotrypanum</taxon>
    </lineage>
</organism>
<feature type="region of interest" description="Disordered" evidence="1">
    <location>
        <begin position="155"/>
        <end position="234"/>
    </location>
</feature>
<name>A0A7J6XK10_TRYCR</name>
<sequence length="234" mass="24674">MTPRAGNTSTHGRHRAAASTDPSGMRKASRTHPANDTVIPTAGRHAAASPRQHGDHGTHSHSRPAAKSLLQSTIQILLFVCIFWRSRRVEEQKGRGAQGDASTGQEAQLDGSDTCGTAPTSTITHGGGAITSKNDKKKTRRQGVALCVALRVSARPGRNKNKTKQEGKKCVLRPTGPPRTPTRHGSLSAPFVAAPPHACSRRGAQGRRHERVGGCASGAVGRETHGTPHRKSAA</sequence>
<feature type="compositionally biased region" description="Polar residues" evidence="1">
    <location>
        <begin position="1"/>
        <end position="10"/>
    </location>
</feature>
<dbReference type="Proteomes" id="UP000583944">
    <property type="component" value="Unassembled WGS sequence"/>
</dbReference>
<dbReference type="VEuPathDB" id="TriTrypDB:ECC02_012506"/>
<feature type="region of interest" description="Disordered" evidence="1">
    <location>
        <begin position="93"/>
        <end position="141"/>
    </location>
</feature>
<evidence type="ECO:0000313" key="3">
    <source>
        <dbReference type="Proteomes" id="UP000583944"/>
    </source>
</evidence>
<accession>A0A7J6XK10</accession>
<feature type="compositionally biased region" description="Polar residues" evidence="1">
    <location>
        <begin position="114"/>
        <end position="124"/>
    </location>
</feature>
<evidence type="ECO:0000313" key="2">
    <source>
        <dbReference type="EMBL" id="KAF5214859.1"/>
    </source>
</evidence>
<gene>
    <name evidence="2" type="ORF">ECC02_012506</name>
</gene>
<dbReference type="EMBL" id="JABDHM010000413">
    <property type="protein sequence ID" value="KAF5214859.1"/>
    <property type="molecule type" value="Genomic_DNA"/>
</dbReference>
<evidence type="ECO:0000256" key="1">
    <source>
        <dbReference type="SAM" id="MobiDB-lite"/>
    </source>
</evidence>
<protein>
    <submittedName>
        <fullName evidence="2">Uncharacterized protein</fullName>
    </submittedName>
</protein>
<feature type="region of interest" description="Disordered" evidence="1">
    <location>
        <begin position="1"/>
        <end position="65"/>
    </location>
</feature>
<proteinExistence type="predicted"/>
<dbReference type="AlphaFoldDB" id="A0A7J6XK10"/>
<reference evidence="2 3" key="1">
    <citation type="journal article" date="2019" name="Genome Biol. Evol.">
        <title>Nanopore Sequencing Significantly Improves Genome Assembly of the Protozoan Parasite Trypanosoma cruzi.</title>
        <authorList>
            <person name="Diaz-Viraque F."/>
            <person name="Pita S."/>
            <person name="Greif G."/>
            <person name="de Souza R.C.M."/>
            <person name="Iraola G."/>
            <person name="Robello C."/>
        </authorList>
    </citation>
    <scope>NUCLEOTIDE SEQUENCE [LARGE SCALE GENOMIC DNA]</scope>
    <source>
        <strain evidence="2 3">Berenice</strain>
    </source>
</reference>
<comment type="caution">
    <text evidence="2">The sequence shown here is derived from an EMBL/GenBank/DDBJ whole genome shotgun (WGS) entry which is preliminary data.</text>
</comment>